<organism evidence="2 3">
    <name type="scientific">Jimgerdemannia flammicorona</name>
    <dbReference type="NCBI Taxonomy" id="994334"/>
    <lineage>
        <taxon>Eukaryota</taxon>
        <taxon>Fungi</taxon>
        <taxon>Fungi incertae sedis</taxon>
        <taxon>Mucoromycota</taxon>
        <taxon>Mucoromycotina</taxon>
        <taxon>Endogonomycetes</taxon>
        <taxon>Endogonales</taxon>
        <taxon>Endogonaceae</taxon>
        <taxon>Jimgerdemannia</taxon>
    </lineage>
</organism>
<gene>
    <name evidence="2" type="ORF">BC938DRAFT_483201</name>
</gene>
<accession>A0A433QCI6</accession>
<sequence length="66" mass="7462">MSPTTCESPLELEPRSDSPTLDDPSLPEGFKWIDGRGFKIEGNPAYMLPSDNPEVLRLHSQHRQLK</sequence>
<evidence type="ECO:0000256" key="1">
    <source>
        <dbReference type="SAM" id="MobiDB-lite"/>
    </source>
</evidence>
<proteinExistence type="predicted"/>
<comment type="caution">
    <text evidence="2">The sequence shown here is derived from an EMBL/GenBank/DDBJ whole genome shotgun (WGS) entry which is preliminary data.</text>
</comment>
<protein>
    <submittedName>
        <fullName evidence="2">Uncharacterized protein</fullName>
    </submittedName>
</protein>
<dbReference type="Proteomes" id="UP000274822">
    <property type="component" value="Unassembled WGS sequence"/>
</dbReference>
<name>A0A433QCI6_9FUNG</name>
<dbReference type="EMBL" id="RBNJ01008310">
    <property type="protein sequence ID" value="RUS27472.1"/>
    <property type="molecule type" value="Genomic_DNA"/>
</dbReference>
<dbReference type="AlphaFoldDB" id="A0A433QCI6"/>
<reference evidence="2 3" key="1">
    <citation type="journal article" date="2018" name="New Phytol.">
        <title>Phylogenomics of Endogonaceae and evolution of mycorrhizas within Mucoromycota.</title>
        <authorList>
            <person name="Chang Y."/>
            <person name="Desiro A."/>
            <person name="Na H."/>
            <person name="Sandor L."/>
            <person name="Lipzen A."/>
            <person name="Clum A."/>
            <person name="Barry K."/>
            <person name="Grigoriev I.V."/>
            <person name="Martin F.M."/>
            <person name="Stajich J.E."/>
            <person name="Smith M.E."/>
            <person name="Bonito G."/>
            <person name="Spatafora J.W."/>
        </authorList>
    </citation>
    <scope>NUCLEOTIDE SEQUENCE [LARGE SCALE GENOMIC DNA]</scope>
    <source>
        <strain evidence="2 3">AD002</strain>
    </source>
</reference>
<feature type="region of interest" description="Disordered" evidence="1">
    <location>
        <begin position="1"/>
        <end position="28"/>
    </location>
</feature>
<evidence type="ECO:0000313" key="2">
    <source>
        <dbReference type="EMBL" id="RUS27472.1"/>
    </source>
</evidence>
<keyword evidence="3" id="KW-1185">Reference proteome</keyword>
<evidence type="ECO:0000313" key="3">
    <source>
        <dbReference type="Proteomes" id="UP000274822"/>
    </source>
</evidence>